<dbReference type="Proteomes" id="UP000005555">
    <property type="component" value="Unassembled WGS sequence"/>
</dbReference>
<comment type="caution">
    <text evidence="2">The sequence shown here is derived from an EMBL/GenBank/DDBJ whole genome shotgun (WGS) entry which is preliminary data.</text>
</comment>
<keyword evidence="3" id="KW-1185">Reference proteome</keyword>
<sequence length="121" mass="13744">MNNTISMRLSKLMKERDISQNALSRATGVAQPTINRILCEVTLNPRHDSMERLANFFDVTPGSMYRSPSKEAFFSNEASLDELCENIERLSASERSIVLLRLANNSLKLPYVLPFDANYMI</sequence>
<dbReference type="AlphaFoldDB" id="Q1YPV8"/>
<dbReference type="SMART" id="SM00530">
    <property type="entry name" value="HTH_XRE"/>
    <property type="match status" value="1"/>
</dbReference>
<dbReference type="PROSITE" id="PS50943">
    <property type="entry name" value="HTH_CROC1"/>
    <property type="match status" value="1"/>
</dbReference>
<dbReference type="InterPro" id="IPR001387">
    <property type="entry name" value="Cro/C1-type_HTH"/>
</dbReference>
<dbReference type="HOGENOM" id="CLU_2034703_0_0_6"/>
<dbReference type="EMBL" id="AAPI01000008">
    <property type="protein sequence ID" value="EAS46251.1"/>
    <property type="molecule type" value="Genomic_DNA"/>
</dbReference>
<dbReference type="GO" id="GO:0003677">
    <property type="term" value="F:DNA binding"/>
    <property type="evidence" value="ECO:0007669"/>
    <property type="project" value="InterPro"/>
</dbReference>
<dbReference type="Pfam" id="PF13443">
    <property type="entry name" value="HTH_26"/>
    <property type="match status" value="1"/>
</dbReference>
<feature type="domain" description="HTH cro/C1-type" evidence="1">
    <location>
        <begin position="9"/>
        <end position="64"/>
    </location>
</feature>
<dbReference type="InterPro" id="IPR010982">
    <property type="entry name" value="Lambda_DNA-bd_dom_sf"/>
</dbReference>
<dbReference type="Gene3D" id="1.10.260.40">
    <property type="entry name" value="lambda repressor-like DNA-binding domains"/>
    <property type="match status" value="1"/>
</dbReference>
<dbReference type="CDD" id="cd00093">
    <property type="entry name" value="HTH_XRE"/>
    <property type="match status" value="1"/>
</dbReference>
<evidence type="ECO:0000259" key="1">
    <source>
        <dbReference type="PROSITE" id="PS50943"/>
    </source>
</evidence>
<evidence type="ECO:0000313" key="3">
    <source>
        <dbReference type="Proteomes" id="UP000005555"/>
    </source>
</evidence>
<evidence type="ECO:0000313" key="2">
    <source>
        <dbReference type="EMBL" id="EAS46251.1"/>
    </source>
</evidence>
<dbReference type="STRING" id="314287.GB2207_05804"/>
<gene>
    <name evidence="2" type="ORF">GB2207_05804</name>
</gene>
<proteinExistence type="predicted"/>
<dbReference type="SUPFAM" id="SSF47413">
    <property type="entry name" value="lambda repressor-like DNA-binding domains"/>
    <property type="match status" value="1"/>
</dbReference>
<protein>
    <recommendedName>
        <fullName evidence="1">HTH cro/C1-type domain-containing protein</fullName>
    </recommendedName>
</protein>
<organism evidence="2 3">
    <name type="scientific">gamma proteobacterium HTCC2207</name>
    <dbReference type="NCBI Taxonomy" id="314287"/>
    <lineage>
        <taxon>Bacteria</taxon>
        <taxon>Pseudomonadati</taxon>
        <taxon>Pseudomonadota</taxon>
        <taxon>Gammaproteobacteria</taxon>
        <taxon>Cellvibrionales</taxon>
        <taxon>Porticoccaceae</taxon>
        <taxon>SAR92 clade</taxon>
    </lineage>
</organism>
<reference evidence="2 3" key="1">
    <citation type="submission" date="2006-03" db="EMBL/GenBank/DDBJ databases">
        <authorList>
            <person name="Giovannoni S.J."/>
            <person name="Cho J.-C."/>
            <person name="Ferriera S."/>
            <person name="Johnson J."/>
            <person name="Kravitz S."/>
            <person name="Halpern A."/>
            <person name="Remington K."/>
            <person name="Beeson K."/>
            <person name="Tran B."/>
            <person name="Rogers Y.-H."/>
            <person name="Friedman R."/>
            <person name="Venter J.C."/>
        </authorList>
    </citation>
    <scope>NUCLEOTIDE SEQUENCE [LARGE SCALE GENOMIC DNA]</scope>
    <source>
        <strain evidence="2 3">HTCC2207</strain>
    </source>
</reference>
<accession>Q1YPV8</accession>
<dbReference type="OrthoDB" id="9791537at2"/>
<name>Q1YPV8_9GAMM</name>